<name>A0A0K0FEU8_STRVS</name>
<protein>
    <submittedName>
        <fullName evidence="3">BAT2_N domain-containing protein</fullName>
    </submittedName>
</protein>
<feature type="compositionally biased region" description="Polar residues" evidence="1">
    <location>
        <begin position="296"/>
        <end position="310"/>
    </location>
</feature>
<feature type="compositionally biased region" description="Polar residues" evidence="1">
    <location>
        <begin position="128"/>
        <end position="141"/>
    </location>
</feature>
<feature type="region of interest" description="Disordered" evidence="1">
    <location>
        <begin position="109"/>
        <end position="141"/>
    </location>
</feature>
<keyword evidence="2" id="KW-1185">Reference proteome</keyword>
<feature type="region of interest" description="Disordered" evidence="1">
    <location>
        <begin position="1"/>
        <end position="48"/>
    </location>
</feature>
<feature type="region of interest" description="Disordered" evidence="1">
    <location>
        <begin position="237"/>
        <end position="310"/>
    </location>
</feature>
<feature type="region of interest" description="Disordered" evidence="1">
    <location>
        <begin position="934"/>
        <end position="990"/>
    </location>
</feature>
<feature type="compositionally biased region" description="Basic and acidic residues" evidence="1">
    <location>
        <begin position="556"/>
        <end position="573"/>
    </location>
</feature>
<proteinExistence type="predicted"/>
<feature type="compositionally biased region" description="Polar residues" evidence="1">
    <location>
        <begin position="1138"/>
        <end position="1160"/>
    </location>
</feature>
<evidence type="ECO:0000313" key="3">
    <source>
        <dbReference type="WBParaSite" id="SVE_0738700.1"/>
    </source>
</evidence>
<feature type="region of interest" description="Disordered" evidence="1">
    <location>
        <begin position="480"/>
        <end position="633"/>
    </location>
</feature>
<feature type="compositionally biased region" description="Polar residues" evidence="1">
    <location>
        <begin position="527"/>
        <end position="539"/>
    </location>
</feature>
<dbReference type="Proteomes" id="UP000035680">
    <property type="component" value="Unassembled WGS sequence"/>
</dbReference>
<feature type="compositionally biased region" description="Polar residues" evidence="1">
    <location>
        <begin position="675"/>
        <end position="685"/>
    </location>
</feature>
<feature type="region of interest" description="Disordered" evidence="1">
    <location>
        <begin position="645"/>
        <end position="664"/>
    </location>
</feature>
<feature type="region of interest" description="Disordered" evidence="1">
    <location>
        <begin position="63"/>
        <end position="88"/>
    </location>
</feature>
<feature type="compositionally biased region" description="Basic and acidic residues" evidence="1">
    <location>
        <begin position="686"/>
        <end position="711"/>
    </location>
</feature>
<feature type="region of interest" description="Disordered" evidence="1">
    <location>
        <begin position="1138"/>
        <end position="1182"/>
    </location>
</feature>
<reference evidence="2" key="1">
    <citation type="submission" date="2014-07" db="EMBL/GenBank/DDBJ databases">
        <authorList>
            <person name="Martin A.A"/>
            <person name="De Silva N."/>
        </authorList>
    </citation>
    <scope>NUCLEOTIDE SEQUENCE</scope>
</reference>
<feature type="compositionally biased region" description="Basic and acidic residues" evidence="1">
    <location>
        <begin position="437"/>
        <end position="447"/>
    </location>
</feature>
<reference evidence="3" key="2">
    <citation type="submission" date="2015-08" db="UniProtKB">
        <authorList>
            <consortium name="WormBaseParasite"/>
        </authorList>
    </citation>
    <scope>IDENTIFICATION</scope>
</reference>
<feature type="compositionally biased region" description="Polar residues" evidence="1">
    <location>
        <begin position="1067"/>
        <end position="1090"/>
    </location>
</feature>
<feature type="compositionally biased region" description="Basic and acidic residues" evidence="1">
    <location>
        <begin position="237"/>
        <end position="274"/>
    </location>
</feature>
<feature type="compositionally biased region" description="Basic and acidic residues" evidence="1">
    <location>
        <begin position="482"/>
        <end position="496"/>
    </location>
</feature>
<feature type="region of interest" description="Disordered" evidence="1">
    <location>
        <begin position="170"/>
        <end position="194"/>
    </location>
</feature>
<feature type="region of interest" description="Disordered" evidence="1">
    <location>
        <begin position="675"/>
        <end position="735"/>
    </location>
</feature>
<feature type="compositionally biased region" description="Polar residues" evidence="1">
    <location>
        <begin position="497"/>
        <end position="515"/>
    </location>
</feature>
<dbReference type="STRING" id="75913.A0A0K0FEU8"/>
<dbReference type="AlphaFoldDB" id="A0A0K0FEU8"/>
<feature type="compositionally biased region" description="Polar residues" evidence="1">
    <location>
        <begin position="17"/>
        <end position="48"/>
    </location>
</feature>
<evidence type="ECO:0000256" key="1">
    <source>
        <dbReference type="SAM" id="MobiDB-lite"/>
    </source>
</evidence>
<accession>A0A0K0FEU8</accession>
<feature type="compositionally biased region" description="Polar residues" evidence="1">
    <location>
        <begin position="109"/>
        <end position="118"/>
    </location>
</feature>
<feature type="compositionally biased region" description="Low complexity" evidence="1">
    <location>
        <begin position="1161"/>
        <end position="1182"/>
    </location>
</feature>
<feature type="compositionally biased region" description="Basic and acidic residues" evidence="1">
    <location>
        <begin position="722"/>
        <end position="733"/>
    </location>
</feature>
<evidence type="ECO:0000313" key="2">
    <source>
        <dbReference type="Proteomes" id="UP000035680"/>
    </source>
</evidence>
<feature type="region of interest" description="Disordered" evidence="1">
    <location>
        <begin position="437"/>
        <end position="459"/>
    </location>
</feature>
<feature type="region of interest" description="Disordered" evidence="1">
    <location>
        <begin position="830"/>
        <end position="852"/>
    </location>
</feature>
<organism evidence="2 3">
    <name type="scientific">Strongyloides venezuelensis</name>
    <name type="common">Threadworm</name>
    <dbReference type="NCBI Taxonomy" id="75913"/>
    <lineage>
        <taxon>Eukaryota</taxon>
        <taxon>Metazoa</taxon>
        <taxon>Ecdysozoa</taxon>
        <taxon>Nematoda</taxon>
        <taxon>Chromadorea</taxon>
        <taxon>Rhabditida</taxon>
        <taxon>Tylenchina</taxon>
        <taxon>Panagrolaimomorpha</taxon>
        <taxon>Strongyloidoidea</taxon>
        <taxon>Strongyloididae</taxon>
        <taxon>Strongyloides</taxon>
    </lineage>
</organism>
<dbReference type="WBParaSite" id="SVE_0738700.1">
    <property type="protein sequence ID" value="SVE_0738700.1"/>
    <property type="gene ID" value="SVE_0738700"/>
</dbReference>
<sequence>MSFSSKNSGGVKPHKGTNITQIYGGKNNTTSKITGNTKLGSLQSTSKVNGSIRRLPNIATLPSLKSESSGSELTPVSSSGNNGWNKQQTLNKLNSNISSLKTLTESSFVEKNTTSNKVSDLRPRWAKVTSSPSNDSGIQVNGHQDTTDIPIGSLSNAPLKEFPSLADSVGKIKNGNDDGNSLFPEAPPPSTAIGGYIRAKPVSYKNERKLPDRYCATAKPSYCKSEKFDLNKKLAEVRDEEERRKKEETRNCNYTDDQKGDEKENSEVTVKDKSNYNVEDNEYDNSKDSSYPGRYSSPNEKSQNGYESYGYSSKSHLIKTNDLLQNYQVDVQDDKHSYLNDSSYDYNVDKKNTCHSITNSGISGSFPGKTHGTVRIAKRGEDFGQHYKSVDDDSSELRPITSITKIHENEYTKSNTKSICGNEKHTTKLLQNIVDIEKKPDRKDHSIKPAPTPPVNIWAKRAEEREQAEKERLKQLEFMNAAEHEEERKHKGDYNNKHNLSKIQNDNVNNSSKGSWKNKELGKKFRTNTSPNENVTNYRSSKRYNKEEGYNSGAGKRFENKKISDDKDYDSYKRYGSTTNSSSEKSAKIYPKSGNRFSGSTKGRNAKHQNSKKQYEGGEDVDSDSSEVINYGRLNRDGVKATYYKREEGAADNQKPKKGTQSEKVWNNNKELANSYRTSHSNSEGNHQKTIDDNSKTESQTDVKNNSKVEGSKANISSTGDSKVDNSGKKGISEQDMENLKNAVDNITEGNSSPIPTAWSNGDNNFDECITMKSPAIHNALEDTINNQLDCSNTDNRINYDSTNGPFGVDSMNDIFGFPGNATTGFESSFSGVNKNTSSKSGSRQQIQDNGRVPVQSTNLQQANLAPPAVPPQESIGIHPSQGSMDVFGYNQMNMLMPNDLFGRPFQTQYTNYGTNGPYSQGNNIYYDPRQNNQWNSTTNSTNTYTTTNTDTINTRTTSTNNNRNNVGNQQTSTNYSQQVGNRQQRNNNTQHQQQFHFMPTFTQYPGHDYFRNQPAPQNLPMNYTIPPADINSTSHPYSTIIPPMLGSQNYQPNQYQFPPPIHAPSPQVQGNTGYNNNQRSSHGRQNNGLDDFSNWNMFLSTPNMIPTSQILQTPRGNGQNLHYTAPQQNTATSRQNFLNNTQNSGNLRNNSITNRGNSENPSSNRWNSTNNSSNTGNKHTH</sequence>
<feature type="region of interest" description="Disordered" evidence="1">
    <location>
        <begin position="1063"/>
        <end position="1090"/>
    </location>
</feature>
<feature type="compositionally biased region" description="Polar residues" evidence="1">
    <location>
        <begin position="712"/>
        <end position="721"/>
    </location>
</feature>